<evidence type="ECO:0000256" key="1">
    <source>
        <dbReference type="SAM" id="Phobius"/>
    </source>
</evidence>
<evidence type="ECO:0000313" key="2">
    <source>
        <dbReference type="EMBL" id="TDR13909.1"/>
    </source>
</evidence>
<gene>
    <name evidence="2" type="ORF">C8D85_1440</name>
</gene>
<dbReference type="Pfam" id="PF06961">
    <property type="entry name" value="DUF1294"/>
    <property type="match status" value="1"/>
</dbReference>
<feature type="transmembrane region" description="Helical" evidence="1">
    <location>
        <begin position="106"/>
        <end position="123"/>
    </location>
</feature>
<evidence type="ECO:0000313" key="3">
    <source>
        <dbReference type="Proteomes" id="UP000295729"/>
    </source>
</evidence>
<sequence length="145" mass="16025">MSKPSVTSNPKKKTPASLLFCAAYFLLLSVSFVLLDGLAILLAVYAVMSSLTYVVYGFDKRAAQKGQSRISEKTLHLLSLFCGWPGALIAQHRLRHKTVKQPFKAILWIMILVNCGVTVWLLVGGWRMGRSALDILLTSKLGFVL</sequence>
<proteinExistence type="predicted"/>
<keyword evidence="1" id="KW-0812">Transmembrane</keyword>
<feature type="transmembrane region" description="Helical" evidence="1">
    <location>
        <begin position="40"/>
        <end position="56"/>
    </location>
</feature>
<dbReference type="Proteomes" id="UP000295729">
    <property type="component" value="Unassembled WGS sequence"/>
</dbReference>
<feature type="transmembrane region" description="Helical" evidence="1">
    <location>
        <begin position="16"/>
        <end position="34"/>
    </location>
</feature>
<dbReference type="AlphaFoldDB" id="A0A4R6X7J3"/>
<name>A0A4R6X7J3_9GAMM</name>
<dbReference type="EMBL" id="SNZA01000002">
    <property type="protein sequence ID" value="TDR13909.1"/>
    <property type="molecule type" value="Genomic_DNA"/>
</dbReference>
<protein>
    <submittedName>
        <fullName evidence="2">Uncharacterized membrane protein YsdA (DUF1294 family)</fullName>
    </submittedName>
</protein>
<dbReference type="RefSeq" id="WP_133561113.1">
    <property type="nucleotide sequence ID" value="NZ_SNZA01000002.1"/>
</dbReference>
<organism evidence="2 3">
    <name type="scientific">Marinomonas communis</name>
    <dbReference type="NCBI Taxonomy" id="28254"/>
    <lineage>
        <taxon>Bacteria</taxon>
        <taxon>Pseudomonadati</taxon>
        <taxon>Pseudomonadota</taxon>
        <taxon>Gammaproteobacteria</taxon>
        <taxon>Oceanospirillales</taxon>
        <taxon>Oceanospirillaceae</taxon>
        <taxon>Marinomonas</taxon>
    </lineage>
</organism>
<keyword evidence="1" id="KW-1133">Transmembrane helix</keyword>
<keyword evidence="1" id="KW-0472">Membrane</keyword>
<dbReference type="OrthoDB" id="72963at2"/>
<keyword evidence="3" id="KW-1185">Reference proteome</keyword>
<comment type="caution">
    <text evidence="2">The sequence shown here is derived from an EMBL/GenBank/DDBJ whole genome shotgun (WGS) entry which is preliminary data.</text>
</comment>
<dbReference type="InterPro" id="IPR010718">
    <property type="entry name" value="DUF1294"/>
</dbReference>
<reference evidence="2 3" key="1">
    <citation type="submission" date="2019-03" db="EMBL/GenBank/DDBJ databases">
        <title>Genomic Encyclopedia of Type Strains, Phase IV (KMG-IV): sequencing the most valuable type-strain genomes for metagenomic binning, comparative biology and taxonomic classification.</title>
        <authorList>
            <person name="Goeker M."/>
        </authorList>
    </citation>
    <scope>NUCLEOTIDE SEQUENCE [LARGE SCALE GENOMIC DNA]</scope>
    <source>
        <strain evidence="2 3">DSM 5604</strain>
    </source>
</reference>
<accession>A0A4R6X7J3</accession>